<comment type="subcellular location">
    <subcellularLocation>
        <location evidence="1">Endoplasmic reticulum membrane</location>
        <topology evidence="1">Multi-pass membrane protein</topology>
    </subcellularLocation>
</comment>
<evidence type="ECO:0000256" key="9">
    <source>
        <dbReference type="ARBA" id="ARBA00023136"/>
    </source>
</evidence>
<dbReference type="PANTHER" id="PTHR13205">
    <property type="entry name" value="TRANSMEMBRANE PROTEIN 15-RELATED"/>
    <property type="match status" value="1"/>
</dbReference>
<keyword evidence="9 10" id="KW-0472">Membrane</keyword>
<evidence type="ECO:0000256" key="6">
    <source>
        <dbReference type="ARBA" id="ARBA00022777"/>
    </source>
</evidence>
<feature type="transmembrane region" description="Helical" evidence="10">
    <location>
        <begin position="32"/>
        <end position="49"/>
    </location>
</feature>
<evidence type="ECO:0000256" key="5">
    <source>
        <dbReference type="ARBA" id="ARBA00022692"/>
    </source>
</evidence>
<dbReference type="AlphaFoldDB" id="A0A1E4TQH1"/>
<dbReference type="InterPro" id="IPR032974">
    <property type="entry name" value="Polypren_kinase"/>
</dbReference>
<gene>
    <name evidence="11" type="ORF">PACTADRAFT_46047</name>
</gene>
<feature type="transmembrane region" description="Helical" evidence="10">
    <location>
        <begin position="389"/>
        <end position="409"/>
    </location>
</feature>
<reference evidence="12" key="1">
    <citation type="submission" date="2016-05" db="EMBL/GenBank/DDBJ databases">
        <title>Comparative genomics of biotechnologically important yeasts.</title>
        <authorList>
            <consortium name="DOE Joint Genome Institute"/>
            <person name="Riley R."/>
            <person name="Haridas S."/>
            <person name="Wolfe K.H."/>
            <person name="Lopes M.R."/>
            <person name="Hittinger C.T."/>
            <person name="Goker M."/>
            <person name="Salamov A."/>
            <person name="Wisecaver J."/>
            <person name="Long T.M."/>
            <person name="Aerts A.L."/>
            <person name="Barry K."/>
            <person name="Choi C."/>
            <person name="Clum A."/>
            <person name="Coughlan A.Y."/>
            <person name="Deshpande S."/>
            <person name="Douglass A.P."/>
            <person name="Hanson S.J."/>
            <person name="Klenk H.-P."/>
            <person name="Labutti K."/>
            <person name="Lapidus A."/>
            <person name="Lindquist E."/>
            <person name="Lipzen A."/>
            <person name="Meier-Kolthoff J.P."/>
            <person name="Ohm R.A."/>
            <person name="Otillar R.P."/>
            <person name="Pangilinan J."/>
            <person name="Peng Y."/>
            <person name="Rokas A."/>
            <person name="Rosa C.A."/>
            <person name="Scheuner C."/>
            <person name="Sibirny A.A."/>
            <person name="Slot J.C."/>
            <person name="Stielow J.B."/>
            <person name="Sun H."/>
            <person name="Kurtzman C.P."/>
            <person name="Blackwell M."/>
            <person name="Grigoriev I.V."/>
            <person name="Jeffries T.W."/>
        </authorList>
    </citation>
    <scope>NUCLEOTIDE SEQUENCE [LARGE SCALE GENOMIC DNA]</scope>
    <source>
        <strain evidence="12">NRRL Y-2460</strain>
    </source>
</reference>
<feature type="transmembrane region" description="Helical" evidence="10">
    <location>
        <begin position="445"/>
        <end position="462"/>
    </location>
</feature>
<keyword evidence="7" id="KW-0256">Endoplasmic reticulum</keyword>
<keyword evidence="8 10" id="KW-1133">Transmembrane helix</keyword>
<evidence type="ECO:0000256" key="2">
    <source>
        <dbReference type="ARBA" id="ARBA00010794"/>
    </source>
</evidence>
<evidence type="ECO:0000313" key="12">
    <source>
        <dbReference type="Proteomes" id="UP000094236"/>
    </source>
</evidence>
<feature type="transmembrane region" description="Helical" evidence="10">
    <location>
        <begin position="55"/>
        <end position="73"/>
    </location>
</feature>
<dbReference type="GO" id="GO:0004168">
    <property type="term" value="F:dolichol kinase activity"/>
    <property type="evidence" value="ECO:0007669"/>
    <property type="project" value="UniProtKB-EC"/>
</dbReference>
<dbReference type="EC" id="2.7.1.108" evidence="3"/>
<feature type="transmembrane region" description="Helical" evidence="10">
    <location>
        <begin position="250"/>
        <end position="275"/>
    </location>
</feature>
<proteinExistence type="inferred from homology"/>
<evidence type="ECO:0000313" key="11">
    <source>
        <dbReference type="EMBL" id="ODV93997.1"/>
    </source>
</evidence>
<comment type="similarity">
    <text evidence="2">Belongs to the polyprenol kinase family.</text>
</comment>
<dbReference type="GO" id="GO:0005789">
    <property type="term" value="C:endoplasmic reticulum membrane"/>
    <property type="evidence" value="ECO:0007669"/>
    <property type="project" value="UniProtKB-SubCell"/>
</dbReference>
<evidence type="ECO:0000256" key="4">
    <source>
        <dbReference type="ARBA" id="ARBA00022679"/>
    </source>
</evidence>
<dbReference type="STRING" id="669874.A0A1E4TQH1"/>
<keyword evidence="5 10" id="KW-0812">Transmembrane</keyword>
<sequence length="511" mass="58315">MKRSLGPINNQQLEFFNGVGNYLKENTTSENFIQTLLVLFIVNLFYSTFHQTAGIDISTIGFCWLGAISSYVVNHITQHRKIKVAIEKGEIQEDSIEAKVTVPPFENLYVSTLPILICYLLRKDLLVINLGMVFALMDSPDIINIFTSTAVMYNFQEKEDGLSCVTVPVLHYVIRTIIDYYVENSLNKPEKCLFATLFVNLVFAVNDETSDVVLVIFKYLIYWFAGLTITVTPLYWIYSDNSKNFWLRNLILICIYAIFIVGFYNGVVNSLTPILKNHPLSWLKIFITQSKTRFKIMEIWIGLFFTITPIFLKFSSSWQIDLKRKIWHFILFFTTLHPLIIDPELVKLAFVGLIGVFMIIETLRCTRLPPFGPQLANLLKPYQDHRDNQGPIVISYLFLLFGVALPIFWKNSVAGLICLGLGDSAASIIGRRIGSLPWFETKKTMEGTLAFLTFSIIGLYFYKYMGGDDYSFNSILMSSVFTAMLEAVSHANDNLLAPAYMFAMLEVTKNS</sequence>
<keyword evidence="4" id="KW-0808">Transferase</keyword>
<accession>A0A1E4TQH1</accession>
<dbReference type="GO" id="GO:0043048">
    <property type="term" value="P:dolichyl monophosphate biosynthetic process"/>
    <property type="evidence" value="ECO:0007669"/>
    <property type="project" value="TreeGrafter"/>
</dbReference>
<keyword evidence="12" id="KW-1185">Reference proteome</keyword>
<dbReference type="PANTHER" id="PTHR13205:SF15">
    <property type="entry name" value="DOLICHOL KINASE"/>
    <property type="match status" value="1"/>
</dbReference>
<evidence type="ECO:0000256" key="8">
    <source>
        <dbReference type="ARBA" id="ARBA00022989"/>
    </source>
</evidence>
<name>A0A1E4TQH1_PACTA</name>
<dbReference type="EMBL" id="KV454017">
    <property type="protein sequence ID" value="ODV93997.1"/>
    <property type="molecule type" value="Genomic_DNA"/>
</dbReference>
<organism evidence="11 12">
    <name type="scientific">Pachysolen tannophilus NRRL Y-2460</name>
    <dbReference type="NCBI Taxonomy" id="669874"/>
    <lineage>
        <taxon>Eukaryota</taxon>
        <taxon>Fungi</taxon>
        <taxon>Dikarya</taxon>
        <taxon>Ascomycota</taxon>
        <taxon>Saccharomycotina</taxon>
        <taxon>Pichiomycetes</taxon>
        <taxon>Pachysolenaceae</taxon>
        <taxon>Pachysolen</taxon>
    </lineage>
</organism>
<feature type="transmembrane region" description="Helical" evidence="10">
    <location>
        <begin position="219"/>
        <end position="238"/>
    </location>
</feature>
<dbReference type="OrthoDB" id="377083at2759"/>
<protein>
    <recommendedName>
        <fullName evidence="3">dolichol kinase</fullName>
        <ecNumber evidence="3">2.7.1.108</ecNumber>
    </recommendedName>
</protein>
<evidence type="ECO:0000256" key="1">
    <source>
        <dbReference type="ARBA" id="ARBA00004477"/>
    </source>
</evidence>
<evidence type="ECO:0000256" key="7">
    <source>
        <dbReference type="ARBA" id="ARBA00022824"/>
    </source>
</evidence>
<dbReference type="Proteomes" id="UP000094236">
    <property type="component" value="Unassembled WGS sequence"/>
</dbReference>
<keyword evidence="6" id="KW-0418">Kinase</keyword>
<evidence type="ECO:0000256" key="10">
    <source>
        <dbReference type="SAM" id="Phobius"/>
    </source>
</evidence>
<evidence type="ECO:0000256" key="3">
    <source>
        <dbReference type="ARBA" id="ARBA00012132"/>
    </source>
</evidence>
<feature type="transmembrane region" description="Helical" evidence="10">
    <location>
        <begin position="296"/>
        <end position="314"/>
    </location>
</feature>